<accession>B2ASA5</accession>
<sequence length="263" mass="26191">TRYLIPQNSPNQSITMLAKSITALAALAFAVNVAAEQPYKPQLVKMSTRSLFSIGRRQDAPGYQPEQAVCGEGNTCEEACGAGYTTCASTDNQVHCFNAQAAQTCCPDQSGNSCDAGYYCTADKAGETWCCPNSMDLEACAAAFEVTGGLVSQTPPPATSTSTTSSEVISTAPPTTTSTSASSSIVFGGKNSTSAAITITSSGLASASASATGGASNSTVSLGTSPSPSAPAPSVSNIAEGAAGTFAAPVSALLLIAGVVALL</sequence>
<feature type="region of interest" description="Disordered" evidence="1">
    <location>
        <begin position="153"/>
        <end position="184"/>
    </location>
</feature>
<evidence type="ECO:0000256" key="1">
    <source>
        <dbReference type="SAM" id="MobiDB-lite"/>
    </source>
</evidence>
<reference evidence="2" key="2">
    <citation type="submission" date="2008-07" db="EMBL/GenBank/DDBJ databases">
        <authorList>
            <person name="Genoscope - CEA"/>
        </authorList>
    </citation>
    <scope>NUCLEOTIDE SEQUENCE</scope>
    <source>
        <strain evidence="2">S mat+</strain>
    </source>
</reference>
<dbReference type="RefSeq" id="XP_001906607.1">
    <property type="nucleotide sequence ID" value="XM_001906572.1"/>
</dbReference>
<feature type="compositionally biased region" description="Low complexity" evidence="1">
    <location>
        <begin position="159"/>
        <end position="184"/>
    </location>
</feature>
<gene>
    <name evidence="2" type="ORF">PODANS_1_22870</name>
</gene>
<name>B2ASA5_PODAN</name>
<dbReference type="EMBL" id="CU633897">
    <property type="protein sequence ID" value="CAP67278.1"/>
    <property type="molecule type" value="Genomic_DNA"/>
</dbReference>
<feature type="region of interest" description="Disordered" evidence="1">
    <location>
        <begin position="215"/>
        <end position="234"/>
    </location>
</feature>
<proteinExistence type="predicted"/>
<dbReference type="GeneID" id="6190727"/>
<dbReference type="HOGENOM" id="CLU_078841_1_0_1"/>
<organism evidence="2">
    <name type="scientific">Podospora anserina (strain S / ATCC MYA-4624 / DSM 980 / FGSC 10383)</name>
    <name type="common">Pleurage anserina</name>
    <dbReference type="NCBI Taxonomy" id="515849"/>
    <lineage>
        <taxon>Eukaryota</taxon>
        <taxon>Fungi</taxon>
        <taxon>Dikarya</taxon>
        <taxon>Ascomycota</taxon>
        <taxon>Pezizomycotina</taxon>
        <taxon>Sordariomycetes</taxon>
        <taxon>Sordariomycetidae</taxon>
        <taxon>Sordariales</taxon>
        <taxon>Podosporaceae</taxon>
        <taxon>Podospora</taxon>
        <taxon>Podospora anserina</taxon>
    </lineage>
</organism>
<protein>
    <submittedName>
        <fullName evidence="2">Podospora anserina S mat+ genomic DNA chromosome 1, supercontig 6</fullName>
    </submittedName>
</protein>
<dbReference type="OrthoDB" id="5409186at2759"/>
<dbReference type="KEGG" id="pan:PODANSg3640"/>
<evidence type="ECO:0000313" key="2">
    <source>
        <dbReference type="EMBL" id="CAP67278.1"/>
    </source>
</evidence>
<reference evidence="2" key="1">
    <citation type="journal article" date="2008" name="Genome Biol.">
        <title>The genome sequence of the model ascomycete fungus Podospora anserina.</title>
        <authorList>
            <person name="Espagne E."/>
            <person name="Lespinet O."/>
            <person name="Malagnac F."/>
            <person name="Da Silva C."/>
            <person name="Jaillon O."/>
            <person name="Porcel B.M."/>
            <person name="Couloux A."/>
            <person name="Aury J.-M."/>
            <person name="Segurens B."/>
            <person name="Poulain J."/>
            <person name="Anthouard V."/>
            <person name="Grossetete S."/>
            <person name="Khalili H."/>
            <person name="Coppin E."/>
            <person name="Dequard-Chablat M."/>
            <person name="Picard M."/>
            <person name="Contamine V."/>
            <person name="Arnaise S."/>
            <person name="Bourdais A."/>
            <person name="Berteaux-Lecellier V."/>
            <person name="Gautheret D."/>
            <person name="de Vries R.P."/>
            <person name="Battaglia E."/>
            <person name="Coutinho P.M."/>
            <person name="Danchin E.G.J."/>
            <person name="Henrissat B."/>
            <person name="El Khoury R."/>
            <person name="Sainsard-Chanet A."/>
            <person name="Boivin A."/>
            <person name="Pinan-Lucarre B."/>
            <person name="Sellem C.H."/>
            <person name="Debuchy R."/>
            <person name="Wincker P."/>
            <person name="Weissenbach J."/>
            <person name="Silar P."/>
        </authorList>
    </citation>
    <scope>NUCLEOTIDE SEQUENCE [LARGE SCALE GENOMIC DNA]</scope>
    <source>
        <strain evidence="2">S mat+</strain>
    </source>
</reference>
<dbReference type="VEuPathDB" id="FungiDB:PODANS_1_22870"/>
<dbReference type="AlphaFoldDB" id="B2ASA5"/>
<feature type="non-terminal residue" evidence="2">
    <location>
        <position position="1"/>
    </location>
</feature>